<proteinExistence type="predicted"/>
<dbReference type="Proteomes" id="UP000030418">
    <property type="component" value="Unassembled WGS sequence"/>
</dbReference>
<dbReference type="GO" id="GO:0000162">
    <property type="term" value="P:L-tryptophan biosynthetic process"/>
    <property type="evidence" value="ECO:0007669"/>
    <property type="project" value="TreeGrafter"/>
</dbReference>
<dbReference type="PRINTS" id="PR00095">
    <property type="entry name" value="ANTSNTHASEI"/>
</dbReference>
<evidence type="ECO:0000313" key="2">
    <source>
        <dbReference type="EMBL" id="KGQ30902.1"/>
    </source>
</evidence>
<dbReference type="AlphaFoldDB" id="A0A0A2XIT5"/>
<dbReference type="InterPro" id="IPR015890">
    <property type="entry name" value="Chorismate_C"/>
</dbReference>
<dbReference type="PANTHER" id="PTHR11236:SF50">
    <property type="entry name" value="AMINODEOXYCHORISMATE SYNTHASE COMPONENT 1"/>
    <property type="match status" value="1"/>
</dbReference>
<organism evidence="2 3">
    <name type="scientific">Gallibacterium genomosp. 2</name>
    <dbReference type="NCBI Taxonomy" id="155517"/>
    <lineage>
        <taxon>Bacteria</taxon>
        <taxon>Pseudomonadati</taxon>
        <taxon>Pseudomonadota</taxon>
        <taxon>Gammaproteobacteria</taxon>
        <taxon>Pasteurellales</taxon>
        <taxon>Pasteurellaceae</taxon>
        <taxon>Gallibacterium</taxon>
    </lineage>
</organism>
<comment type="caution">
    <text evidence="2">The sequence shown here is derived from an EMBL/GenBank/DDBJ whole genome shotgun (WGS) entry which is preliminary data.</text>
</comment>
<gene>
    <name evidence="2" type="ORF">P375_08865</name>
</gene>
<dbReference type="Pfam" id="PF00425">
    <property type="entry name" value="Chorismate_bind"/>
    <property type="match status" value="1"/>
</dbReference>
<name>A0A0A2XIT5_9PAST</name>
<dbReference type="SUPFAM" id="SSF56322">
    <property type="entry name" value="ADC synthase"/>
    <property type="match status" value="1"/>
</dbReference>
<dbReference type="RefSeq" id="WP_039136143.1">
    <property type="nucleotide sequence ID" value="NZ_JPXY01000040.1"/>
</dbReference>
<sequence length="331" mass="37727">MPFNHFVQQANHLGAQRTPFFFLIDFEQQKPIICPLEQCAEQGIWFEFASQNNLATAQKAPPKQPFKLEKFPIDFATYQQGFEIVQQALQQGNSYLLNLTYATPIAINYDLNTLFYATQAKYKLLFKQECICFSPEPFVKITHNQIFTYPMKGTINANLPDAENQLLNCEKEQREHYTIVDLMRNDLAIVGQNVQVKRFRYLEKIFTERGAIWQTSSEICADLKENWQAHIGTMLSQLLPAGSISGAPKEKTVATIQQAELAPRGYYTGVFGIFNGESLESAVAIRFISQQSGNYAFHSGGGITIQSQAEQEYQELLEKIYVPLKYQEGEK</sequence>
<evidence type="ECO:0000313" key="3">
    <source>
        <dbReference type="Proteomes" id="UP000030418"/>
    </source>
</evidence>
<protein>
    <submittedName>
        <fullName evidence="2">Aminobenzoate synthetase</fullName>
    </submittedName>
</protein>
<dbReference type="InterPro" id="IPR005801">
    <property type="entry name" value="ADC_synthase"/>
</dbReference>
<dbReference type="NCBIfam" id="NF005486">
    <property type="entry name" value="PRK07093.1"/>
    <property type="match status" value="1"/>
</dbReference>
<dbReference type="EMBL" id="JPXY01000040">
    <property type="protein sequence ID" value="KGQ30902.1"/>
    <property type="molecule type" value="Genomic_DNA"/>
</dbReference>
<feature type="domain" description="Chorismate-utilising enzyme C-terminal" evidence="1">
    <location>
        <begin position="76"/>
        <end position="319"/>
    </location>
</feature>
<evidence type="ECO:0000259" key="1">
    <source>
        <dbReference type="Pfam" id="PF00425"/>
    </source>
</evidence>
<dbReference type="GO" id="GO:0046820">
    <property type="term" value="F:4-amino-4-deoxychorismate synthase activity"/>
    <property type="evidence" value="ECO:0007669"/>
    <property type="project" value="TreeGrafter"/>
</dbReference>
<dbReference type="Gene3D" id="3.60.120.10">
    <property type="entry name" value="Anthranilate synthase"/>
    <property type="match status" value="1"/>
</dbReference>
<keyword evidence="3" id="KW-1185">Reference proteome</keyword>
<dbReference type="PANTHER" id="PTHR11236">
    <property type="entry name" value="AMINOBENZOATE/ANTHRANILATE SYNTHASE"/>
    <property type="match status" value="1"/>
</dbReference>
<accession>A0A0A2XIT5</accession>
<dbReference type="InterPro" id="IPR019999">
    <property type="entry name" value="Anth_synth_I-like"/>
</dbReference>
<reference evidence="2 3" key="1">
    <citation type="submission" date="2014-08" db="EMBL/GenBank/DDBJ databases">
        <title>Chaperone-usher fimbriae in a diverse selection of Gallibacterium genomes.</title>
        <authorList>
            <person name="Kudirkiene E."/>
            <person name="Bager R.J."/>
            <person name="Johnson T.J."/>
            <person name="Bojesen A.M."/>
        </authorList>
    </citation>
    <scope>NUCLEOTIDE SEQUENCE [LARGE SCALE GENOMIC DNA]</scope>
    <source>
        <strain evidence="2 3">CCM5976</strain>
    </source>
</reference>